<feature type="compositionally biased region" description="Polar residues" evidence="5">
    <location>
        <begin position="498"/>
        <end position="509"/>
    </location>
</feature>
<dbReference type="PANTHER" id="PTHR15454:SF69">
    <property type="entry name" value="SERINE_THREONINE-PROTEIN KINASE 11-INTERACTING PROTEIN"/>
    <property type="match status" value="1"/>
</dbReference>
<feature type="region of interest" description="Disordered" evidence="5">
    <location>
        <begin position="604"/>
        <end position="626"/>
    </location>
</feature>
<dbReference type="AlphaFoldDB" id="A0A9P6CZR9"/>
<feature type="region of interest" description="Disordered" evidence="5">
    <location>
        <begin position="242"/>
        <end position="291"/>
    </location>
</feature>
<proteinExistence type="predicted"/>
<evidence type="ECO:0000313" key="6">
    <source>
        <dbReference type="EMBL" id="KAF9478645.1"/>
    </source>
</evidence>
<feature type="region of interest" description="Disordered" evidence="5">
    <location>
        <begin position="473"/>
        <end position="533"/>
    </location>
</feature>
<evidence type="ECO:0000256" key="3">
    <source>
        <dbReference type="ARBA" id="ARBA00022614"/>
    </source>
</evidence>
<dbReference type="GO" id="GO:0005737">
    <property type="term" value="C:cytoplasm"/>
    <property type="evidence" value="ECO:0007669"/>
    <property type="project" value="UniProtKB-SubCell"/>
</dbReference>
<dbReference type="PANTHER" id="PTHR15454">
    <property type="entry name" value="NISCHARIN RELATED"/>
    <property type="match status" value="1"/>
</dbReference>
<evidence type="ECO:0000256" key="2">
    <source>
        <dbReference type="ARBA" id="ARBA00022490"/>
    </source>
</evidence>
<gene>
    <name evidence="6" type="ORF">BDN70DRAFT_879778</name>
</gene>
<keyword evidence="7" id="KW-1185">Reference proteome</keyword>
<dbReference type="InterPro" id="IPR003591">
    <property type="entry name" value="Leu-rich_rpt_typical-subtyp"/>
</dbReference>
<protein>
    <recommendedName>
        <fullName evidence="8">Leucine-rich repeat-containing protein</fullName>
    </recommendedName>
</protein>
<keyword evidence="4" id="KW-0677">Repeat</keyword>
<evidence type="ECO:0008006" key="8">
    <source>
        <dbReference type="Google" id="ProtNLM"/>
    </source>
</evidence>
<dbReference type="SMART" id="SM00369">
    <property type="entry name" value="LRR_TYP"/>
    <property type="match status" value="3"/>
</dbReference>
<sequence>MQTQAGDSYLRDLAAFIRKNDKALAESGFYRRRRAATDAHNPYLPFAWLSPSLSPPPPKPVLLSIDTHHLFYVLIRLEALGYQTGSLDVHVDSPSRPMSYASFYSEQKDSETLSLASFRSSFSMVSNISLGGSWWSRYDPPTIDAELKFIYSSFTMLPALAISSPGKKAITELTGESLDHNAVPLDVFKNLQRLECDNIDPRTLLGWDLLSMSLKSLKIRKSGLQDITDVFVGAVLDDQARREGKLSQDQQRRRNTAGATSSIPPPQSSLPPIQDEPEVEREQEPTSVVPMSPVLRKLSPSKWASIKHLYLPDNGLTFIPAELLLYLTSITHLDLSSNLFVSVPPGLEELYNLTSLNLSDNLIDSVLGIYLNLGQLIYLNISHNRLESLCGLERLLALERIDLRDNLLEESSEIGRLVVLPNISELWVEGNPFIEIEESYRINCFNYFWKEGKDIILDGTQPTMYERRNLSAPEHTKAILPPSTSSSAPVITIEPSHGQLSSTPPFTNEATSKASPPTTSDSASVVSSARRQKKSKRIVNLDATLTNQIFPSTLHSRLGSVQVSGPQEASSLSAISATHNDPPAVAELSATANSLLDADALKPRRSRHGRHHTEHTPFSSLAMLPEDKLPNRPLYSPLTEGNMSNMLLSRSEARKARQSASVFEPSVTVDDEAKDVEAYRKTIESLKKDMGDSWLKVYNQTQS</sequence>
<dbReference type="OrthoDB" id="676979at2759"/>
<dbReference type="Gene3D" id="3.80.10.10">
    <property type="entry name" value="Ribonuclease Inhibitor"/>
    <property type="match status" value="1"/>
</dbReference>
<dbReference type="InterPro" id="IPR001611">
    <property type="entry name" value="Leu-rich_rpt"/>
</dbReference>
<feature type="compositionally biased region" description="Basic and acidic residues" evidence="5">
    <location>
        <begin position="242"/>
        <end position="252"/>
    </location>
</feature>
<evidence type="ECO:0000256" key="5">
    <source>
        <dbReference type="SAM" id="MobiDB-lite"/>
    </source>
</evidence>
<evidence type="ECO:0000256" key="4">
    <source>
        <dbReference type="ARBA" id="ARBA00022737"/>
    </source>
</evidence>
<keyword evidence="3" id="KW-0433">Leucine-rich repeat</keyword>
<accession>A0A9P6CZR9</accession>
<name>A0A9P6CZR9_9AGAR</name>
<dbReference type="Proteomes" id="UP000807469">
    <property type="component" value="Unassembled WGS sequence"/>
</dbReference>
<comment type="subcellular location">
    <subcellularLocation>
        <location evidence="1">Cytoplasm</location>
    </subcellularLocation>
</comment>
<comment type="caution">
    <text evidence="6">The sequence shown here is derived from an EMBL/GenBank/DDBJ whole genome shotgun (WGS) entry which is preliminary data.</text>
</comment>
<feature type="compositionally biased region" description="Basic residues" evidence="5">
    <location>
        <begin position="604"/>
        <end position="613"/>
    </location>
</feature>
<keyword evidence="2" id="KW-0963">Cytoplasm</keyword>
<dbReference type="SUPFAM" id="SSF52075">
    <property type="entry name" value="Outer arm dynein light chain 1"/>
    <property type="match status" value="1"/>
</dbReference>
<organism evidence="6 7">
    <name type="scientific">Pholiota conissans</name>
    <dbReference type="NCBI Taxonomy" id="109636"/>
    <lineage>
        <taxon>Eukaryota</taxon>
        <taxon>Fungi</taxon>
        <taxon>Dikarya</taxon>
        <taxon>Basidiomycota</taxon>
        <taxon>Agaricomycotina</taxon>
        <taxon>Agaricomycetes</taxon>
        <taxon>Agaricomycetidae</taxon>
        <taxon>Agaricales</taxon>
        <taxon>Agaricineae</taxon>
        <taxon>Strophariaceae</taxon>
        <taxon>Pholiota</taxon>
    </lineage>
</organism>
<evidence type="ECO:0000256" key="1">
    <source>
        <dbReference type="ARBA" id="ARBA00004496"/>
    </source>
</evidence>
<evidence type="ECO:0000313" key="7">
    <source>
        <dbReference type="Proteomes" id="UP000807469"/>
    </source>
</evidence>
<dbReference type="PROSITE" id="PS51450">
    <property type="entry name" value="LRR"/>
    <property type="match status" value="2"/>
</dbReference>
<dbReference type="Pfam" id="PF13855">
    <property type="entry name" value="LRR_8"/>
    <property type="match status" value="1"/>
</dbReference>
<dbReference type="InterPro" id="IPR032675">
    <property type="entry name" value="LRR_dom_sf"/>
</dbReference>
<dbReference type="EMBL" id="MU155230">
    <property type="protein sequence ID" value="KAF9478645.1"/>
    <property type="molecule type" value="Genomic_DNA"/>
</dbReference>
<feature type="compositionally biased region" description="Low complexity" evidence="5">
    <location>
        <begin position="510"/>
        <end position="529"/>
    </location>
</feature>
<reference evidence="6" key="1">
    <citation type="submission" date="2020-11" db="EMBL/GenBank/DDBJ databases">
        <authorList>
            <consortium name="DOE Joint Genome Institute"/>
            <person name="Ahrendt S."/>
            <person name="Riley R."/>
            <person name="Andreopoulos W."/>
            <person name="Labutti K."/>
            <person name="Pangilinan J."/>
            <person name="Ruiz-Duenas F.J."/>
            <person name="Barrasa J.M."/>
            <person name="Sanchez-Garcia M."/>
            <person name="Camarero S."/>
            <person name="Miyauchi S."/>
            <person name="Serrano A."/>
            <person name="Linde D."/>
            <person name="Babiker R."/>
            <person name="Drula E."/>
            <person name="Ayuso-Fernandez I."/>
            <person name="Pacheco R."/>
            <person name="Padilla G."/>
            <person name="Ferreira P."/>
            <person name="Barriuso J."/>
            <person name="Kellner H."/>
            <person name="Castanera R."/>
            <person name="Alfaro M."/>
            <person name="Ramirez L."/>
            <person name="Pisabarro A.G."/>
            <person name="Kuo A."/>
            <person name="Tritt A."/>
            <person name="Lipzen A."/>
            <person name="He G."/>
            <person name="Yan M."/>
            <person name="Ng V."/>
            <person name="Cullen D."/>
            <person name="Martin F."/>
            <person name="Rosso M.-N."/>
            <person name="Henrissat B."/>
            <person name="Hibbett D."/>
            <person name="Martinez A.T."/>
            <person name="Grigoriev I.V."/>
        </authorList>
    </citation>
    <scope>NUCLEOTIDE SEQUENCE</scope>
    <source>
        <strain evidence="6">CIRM-BRFM 674</strain>
    </source>
</reference>